<dbReference type="EMBL" id="LN483077">
    <property type="protein sequence ID" value="CEA05369.1"/>
    <property type="molecule type" value="Genomic_DNA"/>
</dbReference>
<reference evidence="2" key="1">
    <citation type="submission" date="2014-07" db="EMBL/GenBank/DDBJ databases">
        <authorList>
            <person name="Urmite Genomes Urmite Genomes"/>
        </authorList>
    </citation>
    <scope>NUCLEOTIDE SEQUENCE</scope>
    <source>
        <strain evidence="2">13S34_air</strain>
    </source>
</reference>
<dbReference type="PATRIC" id="fig|1461583.4.peg.2343"/>
<evidence type="ECO:0000313" key="2">
    <source>
        <dbReference type="EMBL" id="CEA05369.1"/>
    </source>
</evidence>
<feature type="region of interest" description="Disordered" evidence="1">
    <location>
        <begin position="19"/>
        <end position="41"/>
    </location>
</feature>
<protein>
    <submittedName>
        <fullName evidence="2">Uncharacterized protein</fullName>
    </submittedName>
</protein>
<evidence type="ECO:0000256" key="1">
    <source>
        <dbReference type="SAM" id="MobiDB-lite"/>
    </source>
</evidence>
<accession>A0A078MGB7</accession>
<sequence>MAINEDRFLQQRSALPLMPARPMTIEKQPHEERSKGKKTRQSVENVVDMMLASKLLAENVLFETVLHHPKVVWIQDETERSGYVFARESDAVALQTKKNGFTMYMPTNPIVYLVNGEPYHLLTRIDSTRSKPNITRLEREPRPILSAARVNDCLTAMVICFYQAYITELEQIMTRKTADFYSQFYMKQYAENELATFKTKISELNDNHMNWHPRGNGHEQLVDYIMALPLLTSQIGDELRCDSHPQGLVTVIASY</sequence>
<proteinExistence type="predicted"/>
<gene>
    <name evidence="2" type="ORF">BN1050_02426</name>
</gene>
<dbReference type="HOGENOM" id="CLU_1101813_0_0_9"/>
<name>A0A078MGB7_9BACL</name>
<dbReference type="AlphaFoldDB" id="A0A078MGB7"/>
<organism evidence="2">
    <name type="scientific">Metalysinibacillus saudimassiliensis</name>
    <dbReference type="NCBI Taxonomy" id="1461583"/>
    <lineage>
        <taxon>Bacteria</taxon>
        <taxon>Bacillati</taxon>
        <taxon>Bacillota</taxon>
        <taxon>Bacilli</taxon>
        <taxon>Bacillales</taxon>
        <taxon>Caryophanaceae</taxon>
        <taxon>Metalysinibacillus</taxon>
    </lineage>
</organism>